<protein>
    <submittedName>
        <fullName evidence="1">Uncharacterized protein</fullName>
    </submittedName>
</protein>
<evidence type="ECO:0000313" key="2">
    <source>
        <dbReference type="Proteomes" id="UP000186026"/>
    </source>
</evidence>
<sequence>MLCRSFDPLSREATLLNSGIEIVIFVRKFINTINMLRKFIRRINFRASTVVTLLITLSSLIPLKENLEIGIVLPS</sequence>
<dbReference type="AlphaFoldDB" id="A0A1N7KEF1"/>
<name>A0A1N7KEF1_9BACT</name>
<keyword evidence="2" id="KW-1185">Reference proteome</keyword>
<evidence type="ECO:0000313" key="1">
    <source>
        <dbReference type="EMBL" id="SIS59978.1"/>
    </source>
</evidence>
<accession>A0A1N7KEF1</accession>
<organism evidence="1 2">
    <name type="scientific">Belliella pelovolcani</name>
    <dbReference type="NCBI Taxonomy" id="529505"/>
    <lineage>
        <taxon>Bacteria</taxon>
        <taxon>Pseudomonadati</taxon>
        <taxon>Bacteroidota</taxon>
        <taxon>Cytophagia</taxon>
        <taxon>Cytophagales</taxon>
        <taxon>Cyclobacteriaceae</taxon>
        <taxon>Belliella</taxon>
    </lineage>
</organism>
<dbReference type="Proteomes" id="UP000186026">
    <property type="component" value="Unassembled WGS sequence"/>
</dbReference>
<gene>
    <name evidence="1" type="ORF">SAMN05421761_10217</name>
</gene>
<dbReference type="EMBL" id="FTOP01000002">
    <property type="protein sequence ID" value="SIS59978.1"/>
    <property type="molecule type" value="Genomic_DNA"/>
</dbReference>
<proteinExistence type="predicted"/>
<reference evidence="2" key="1">
    <citation type="submission" date="2017-01" db="EMBL/GenBank/DDBJ databases">
        <authorList>
            <person name="Varghese N."/>
            <person name="Submissions S."/>
        </authorList>
    </citation>
    <scope>NUCLEOTIDE SEQUENCE [LARGE SCALE GENOMIC DNA]</scope>
    <source>
        <strain evidence="2">DSM 46698</strain>
    </source>
</reference>